<reference evidence="6" key="2">
    <citation type="submission" date="2023-11" db="UniProtKB">
        <authorList>
            <consortium name="WormBaseParasite"/>
        </authorList>
    </citation>
    <scope>IDENTIFICATION</scope>
</reference>
<evidence type="ECO:0000256" key="2">
    <source>
        <dbReference type="ARBA" id="ARBA00021776"/>
    </source>
</evidence>
<reference evidence="5" key="1">
    <citation type="submission" date="2022-06" db="EMBL/GenBank/DDBJ databases">
        <authorList>
            <person name="Berger JAMES D."/>
            <person name="Berger JAMES D."/>
        </authorList>
    </citation>
    <scope>NUCLEOTIDE SEQUENCE [LARGE SCALE GENOMIC DNA]</scope>
</reference>
<dbReference type="GO" id="GO:0005743">
    <property type="term" value="C:mitochondrial inner membrane"/>
    <property type="evidence" value="ECO:0007669"/>
    <property type="project" value="TreeGrafter"/>
</dbReference>
<keyword evidence="3" id="KW-0496">Mitochondrion</keyword>
<keyword evidence="5" id="KW-1185">Reference proteome</keyword>
<dbReference type="AlphaFoldDB" id="A0AA85FKT7"/>
<proteinExistence type="inferred from homology"/>
<evidence type="ECO:0000313" key="5">
    <source>
        <dbReference type="Proteomes" id="UP000050792"/>
    </source>
</evidence>
<dbReference type="InterPro" id="IPR007523">
    <property type="entry name" value="NDUFAF3/AAMDC"/>
</dbReference>
<dbReference type="PANTHER" id="PTHR21192:SF2">
    <property type="entry name" value="NADH DEHYDROGENASE [UBIQUINONE] 1 ALPHA SUBCOMPLEX ASSEMBLY FACTOR 3"/>
    <property type="match status" value="1"/>
</dbReference>
<comment type="subcellular location">
    <subcellularLocation>
        <location evidence="1">Mitochondrion</location>
    </subcellularLocation>
</comment>
<evidence type="ECO:0000313" key="6">
    <source>
        <dbReference type="WBParaSite" id="SRDH1_51980.1"/>
    </source>
</evidence>
<evidence type="ECO:0000256" key="4">
    <source>
        <dbReference type="ARBA" id="ARBA00049984"/>
    </source>
</evidence>
<evidence type="ECO:0000256" key="1">
    <source>
        <dbReference type="ARBA" id="ARBA00004173"/>
    </source>
</evidence>
<dbReference type="GO" id="GO:0032981">
    <property type="term" value="P:mitochondrial respiratory chain complex I assembly"/>
    <property type="evidence" value="ECO:0007669"/>
    <property type="project" value="InterPro"/>
</dbReference>
<protein>
    <recommendedName>
        <fullName evidence="2">NADH dehydrogenase [ubiquinone] 1 alpha subcomplex assembly factor 3</fullName>
    </recommendedName>
</protein>
<dbReference type="CDD" id="cd05125">
    <property type="entry name" value="Mth938_2P1-like"/>
    <property type="match status" value="1"/>
</dbReference>
<dbReference type="InterPro" id="IPR036748">
    <property type="entry name" value="MTH938-like_sf"/>
</dbReference>
<dbReference type="InterPro" id="IPR034095">
    <property type="entry name" value="NDUF3"/>
</dbReference>
<dbReference type="WBParaSite" id="SRDH1_51980.1">
    <property type="protein sequence ID" value="SRDH1_51980.1"/>
    <property type="gene ID" value="SRDH1_51980"/>
</dbReference>
<evidence type="ECO:0000256" key="3">
    <source>
        <dbReference type="ARBA" id="ARBA00023128"/>
    </source>
</evidence>
<dbReference type="Proteomes" id="UP000050792">
    <property type="component" value="Unassembled WGS sequence"/>
</dbReference>
<dbReference type="PANTHER" id="PTHR21192">
    <property type="entry name" value="NUCLEAR PROTEIN E3-3"/>
    <property type="match status" value="1"/>
</dbReference>
<comment type="similarity">
    <text evidence="4">Belongs to the NDUFAF3 family.</text>
</comment>
<dbReference type="Pfam" id="PF04430">
    <property type="entry name" value="DUF498"/>
    <property type="match status" value="1"/>
</dbReference>
<accession>A0AA85FKT7</accession>
<sequence length="239" mass="26559">MNQSRSVLKQLKYSSCVRYLAIGLSDNGNLEFTQKSVGADVEMVNYNTPGMYFTAYNPNGFILNTGVKVIGPCAAFPRFAFSWKMKDALDISEESLSLFFILEPPLEVLIIGKGETKSPIDYQRILNICWKHRLPVEVMSTHHAIGTFNFLNSERRYVAAAVIPPRRLDVHDEADEKATHLLLDRESQQSDEIPLLSPTSTKLLKSSDSKGDVIVSRSPLISCNLPSSTSLSSGSKEKT</sequence>
<dbReference type="SUPFAM" id="SSF64076">
    <property type="entry name" value="MTH938-like"/>
    <property type="match status" value="1"/>
</dbReference>
<organism evidence="5 6">
    <name type="scientific">Schistosoma rodhaini</name>
    <dbReference type="NCBI Taxonomy" id="6188"/>
    <lineage>
        <taxon>Eukaryota</taxon>
        <taxon>Metazoa</taxon>
        <taxon>Spiralia</taxon>
        <taxon>Lophotrochozoa</taxon>
        <taxon>Platyhelminthes</taxon>
        <taxon>Trematoda</taxon>
        <taxon>Digenea</taxon>
        <taxon>Strigeidida</taxon>
        <taxon>Schistosomatoidea</taxon>
        <taxon>Schistosomatidae</taxon>
        <taxon>Schistosoma</taxon>
    </lineage>
</organism>
<dbReference type="Gene3D" id="3.40.1230.10">
    <property type="entry name" value="MTH938-like"/>
    <property type="match status" value="1"/>
</dbReference>
<name>A0AA85FKT7_9TREM</name>